<reference evidence="1" key="1">
    <citation type="submission" date="2021-01" db="EMBL/GenBank/DDBJ databases">
        <authorList>
            <person name="Eckstrom K.M.E."/>
        </authorList>
    </citation>
    <scope>NUCLEOTIDE SEQUENCE</scope>
    <source>
        <strain evidence="1">UVCC 0001</strain>
    </source>
</reference>
<comment type="caution">
    <text evidence="1">The sequence shown here is derived from an EMBL/GenBank/DDBJ whole genome shotgun (WGS) entry which is preliminary data.</text>
</comment>
<name>A0AAD9MK77_PROWI</name>
<dbReference type="Proteomes" id="UP001255856">
    <property type="component" value="Unassembled WGS sequence"/>
</dbReference>
<gene>
    <name evidence="1" type="ORF">QBZ16_004471</name>
</gene>
<keyword evidence="2" id="KW-1185">Reference proteome</keyword>
<organism evidence="1 2">
    <name type="scientific">Prototheca wickerhamii</name>
    <dbReference type="NCBI Taxonomy" id="3111"/>
    <lineage>
        <taxon>Eukaryota</taxon>
        <taxon>Viridiplantae</taxon>
        <taxon>Chlorophyta</taxon>
        <taxon>core chlorophytes</taxon>
        <taxon>Trebouxiophyceae</taxon>
        <taxon>Chlorellales</taxon>
        <taxon>Chlorellaceae</taxon>
        <taxon>Prototheca</taxon>
    </lineage>
</organism>
<accession>A0AAD9MK77</accession>
<dbReference type="AlphaFoldDB" id="A0AAD9MK77"/>
<dbReference type="EMBL" id="JASFZW010000006">
    <property type="protein sequence ID" value="KAK2077625.1"/>
    <property type="molecule type" value="Genomic_DNA"/>
</dbReference>
<evidence type="ECO:0000313" key="1">
    <source>
        <dbReference type="EMBL" id="KAK2077625.1"/>
    </source>
</evidence>
<proteinExistence type="predicted"/>
<protein>
    <submittedName>
        <fullName evidence="1">Uncharacterized protein</fullName>
    </submittedName>
</protein>
<sequence>MVLDLLGSYCKKFLISTAASSRVLDLCLQLELSLSSLEELESLWAAIPPEQHRAWGTRLESLVVHGSPTWRVYRVTSLSAEALSGLEVDEAADDARYMLDWKGDKIKLNPGDKLPGIL</sequence>
<evidence type="ECO:0000313" key="2">
    <source>
        <dbReference type="Proteomes" id="UP001255856"/>
    </source>
</evidence>